<dbReference type="GO" id="GO:0000209">
    <property type="term" value="P:protein polyubiquitination"/>
    <property type="evidence" value="ECO:0007669"/>
    <property type="project" value="TreeGrafter"/>
</dbReference>
<organism evidence="2 3">
    <name type="scientific">Meloidogyne enterolobii</name>
    <name type="common">Root-knot nematode worm</name>
    <name type="synonym">Meloidogyne mayaguensis</name>
    <dbReference type="NCBI Taxonomy" id="390850"/>
    <lineage>
        <taxon>Eukaryota</taxon>
        <taxon>Metazoa</taxon>
        <taxon>Ecdysozoa</taxon>
        <taxon>Nematoda</taxon>
        <taxon>Chromadorea</taxon>
        <taxon>Rhabditida</taxon>
        <taxon>Tylenchina</taxon>
        <taxon>Tylenchomorpha</taxon>
        <taxon>Tylenchoidea</taxon>
        <taxon>Meloidogynidae</taxon>
        <taxon>Meloidogyninae</taxon>
        <taxon>Meloidogyne</taxon>
    </lineage>
</organism>
<dbReference type="AlphaFoldDB" id="A0A6V7UAI9"/>
<dbReference type="GO" id="GO:0005634">
    <property type="term" value="C:nucleus"/>
    <property type="evidence" value="ECO:0007669"/>
    <property type="project" value="TreeGrafter"/>
</dbReference>
<dbReference type="OrthoDB" id="5806595at2759"/>
<dbReference type="GO" id="GO:0090263">
    <property type="term" value="P:positive regulation of canonical Wnt signaling pathway"/>
    <property type="evidence" value="ECO:0007669"/>
    <property type="project" value="TreeGrafter"/>
</dbReference>
<dbReference type="GO" id="GO:0005737">
    <property type="term" value="C:cytoplasm"/>
    <property type="evidence" value="ECO:0007669"/>
    <property type="project" value="TreeGrafter"/>
</dbReference>
<accession>A0A6V7UAI9</accession>
<feature type="transmembrane region" description="Helical" evidence="1">
    <location>
        <begin position="118"/>
        <end position="137"/>
    </location>
</feature>
<gene>
    <name evidence="2" type="ORF">MENT_LOCUS9837</name>
</gene>
<name>A0A6V7UAI9_MELEN</name>
<evidence type="ECO:0000256" key="1">
    <source>
        <dbReference type="SAM" id="Phobius"/>
    </source>
</evidence>
<reference evidence="2 3" key="1">
    <citation type="submission" date="2020-08" db="EMBL/GenBank/DDBJ databases">
        <authorList>
            <person name="Koutsovoulos G."/>
            <person name="Danchin GJ E."/>
        </authorList>
    </citation>
    <scope>NUCLEOTIDE SEQUENCE [LARGE SCALE GENOMIC DNA]</scope>
</reference>
<protein>
    <submittedName>
        <fullName evidence="2">Uncharacterized protein</fullName>
    </submittedName>
</protein>
<dbReference type="PANTHER" id="PTHR46276:SF1">
    <property type="entry name" value="E3 UBIQUITIN-PROTEIN LIGASE UBR5"/>
    <property type="match status" value="1"/>
</dbReference>
<dbReference type="PANTHER" id="PTHR46276">
    <property type="entry name" value="E3 UBIQUITIN-PROTEIN LIGASE UBR5"/>
    <property type="match status" value="1"/>
</dbReference>
<keyword evidence="1" id="KW-0812">Transmembrane</keyword>
<feature type="transmembrane region" description="Helical" evidence="1">
    <location>
        <begin position="143"/>
        <end position="168"/>
    </location>
</feature>
<keyword evidence="1" id="KW-1133">Transmembrane helix</keyword>
<evidence type="ECO:0000313" key="3">
    <source>
        <dbReference type="Proteomes" id="UP000580250"/>
    </source>
</evidence>
<sequence>MGAKRGGDGNGATGDSDSHNAARAENISYFLSLLRSYTAENGDDLSVLELNALRDLAFIIQRFGFHHQSRLVEQQEEILKYDNTRMKSRRRRCCQTSCVHIYGADVIYSILKRNVTHYLLFLYHIVQDLCIGVLRWNMVLNSLLIIAFLSLHCPMLIYKIVYSVMMALNKSSRPPLTKLLVLMLWKYALLQMMNFHDDITKWFGGDSSHSVLIDKTRVCSFNVGYSQFRKQMDRLKSTQTKDLLLVFSQVRHEKYVLQQISRQLNHHDVRRTSGASGCYLMALELQQLHKKIFYWKKCS</sequence>
<dbReference type="Proteomes" id="UP000580250">
    <property type="component" value="Unassembled WGS sequence"/>
</dbReference>
<dbReference type="GO" id="GO:0034450">
    <property type="term" value="F:ubiquitin-ubiquitin ligase activity"/>
    <property type="evidence" value="ECO:0007669"/>
    <property type="project" value="TreeGrafter"/>
</dbReference>
<comment type="caution">
    <text evidence="2">The sequence shown here is derived from an EMBL/GenBank/DDBJ whole genome shotgun (WGS) entry which is preliminary data.</text>
</comment>
<keyword evidence="1" id="KW-0472">Membrane</keyword>
<dbReference type="EMBL" id="CAJEWN010000044">
    <property type="protein sequence ID" value="CAD2149852.1"/>
    <property type="molecule type" value="Genomic_DNA"/>
</dbReference>
<proteinExistence type="predicted"/>
<evidence type="ECO:0000313" key="2">
    <source>
        <dbReference type="EMBL" id="CAD2149852.1"/>
    </source>
</evidence>